<feature type="region of interest" description="Disordered" evidence="8">
    <location>
        <begin position="1"/>
        <end position="21"/>
    </location>
</feature>
<sequence length="165" mass="19407">MDQNNAAFPPPPFWYKRGLKTPPNPPIEGEFSMFGRVFTTKEAPLRIEAENFVQMIPETELQDPATFNKETLLRLEYTLYQSALNLIKTLAESPMDAPGKFKDYEQIILNFYQLIYWMRPTQCMVEIKNRLRDQISEKEKEKQELKEVLENMLQVTSDIENIKLV</sequence>
<evidence type="ECO:0000313" key="9">
    <source>
        <dbReference type="EMBL" id="CAG9311832.1"/>
    </source>
</evidence>
<comment type="function">
    <text evidence="6">Component of the Mediator complex, a coactivator involved in the regulated transcription of nearly all RNA polymerase II-dependent genes. Mediator functions as a bridge to convey information from gene-specific regulatory proteins to the basal RNA polymerase II transcription machinery.</text>
</comment>
<evidence type="ECO:0000256" key="5">
    <source>
        <dbReference type="ARBA" id="ARBA00023242"/>
    </source>
</evidence>
<comment type="similarity">
    <text evidence="2 6">Belongs to the Mediator complex subunit 7 family.</text>
</comment>
<keyword evidence="6" id="KW-0010">Activator</keyword>
<dbReference type="Proteomes" id="UP001162131">
    <property type="component" value="Unassembled WGS sequence"/>
</dbReference>
<dbReference type="InterPro" id="IPR044888">
    <property type="entry name" value="Mediatior_Med7_sf"/>
</dbReference>
<name>A0AAU9IED8_9CILI</name>
<keyword evidence="10" id="KW-1185">Reference proteome</keyword>
<protein>
    <recommendedName>
        <fullName evidence="6">Mediator of RNA polymerase II transcription subunit 7</fullName>
    </recommendedName>
</protein>
<dbReference type="InterPro" id="IPR037212">
    <property type="entry name" value="Med7/Med21-like"/>
</dbReference>
<evidence type="ECO:0000256" key="1">
    <source>
        <dbReference type="ARBA" id="ARBA00004123"/>
    </source>
</evidence>
<comment type="subunit">
    <text evidence="6">Component of the Mediator complex.</text>
</comment>
<accession>A0AAU9IED8</accession>
<keyword evidence="5 6" id="KW-0539">Nucleus</keyword>
<dbReference type="Gene3D" id="6.10.140.200">
    <property type="match status" value="1"/>
</dbReference>
<dbReference type="GO" id="GO:0016592">
    <property type="term" value="C:mediator complex"/>
    <property type="evidence" value="ECO:0007669"/>
    <property type="project" value="InterPro"/>
</dbReference>
<feature type="coiled-coil region" evidence="7">
    <location>
        <begin position="124"/>
        <end position="158"/>
    </location>
</feature>
<proteinExistence type="inferred from homology"/>
<organism evidence="9 10">
    <name type="scientific">Blepharisma stoltei</name>
    <dbReference type="NCBI Taxonomy" id="1481888"/>
    <lineage>
        <taxon>Eukaryota</taxon>
        <taxon>Sar</taxon>
        <taxon>Alveolata</taxon>
        <taxon>Ciliophora</taxon>
        <taxon>Postciliodesmatophora</taxon>
        <taxon>Heterotrichea</taxon>
        <taxon>Heterotrichida</taxon>
        <taxon>Blepharismidae</taxon>
        <taxon>Blepharisma</taxon>
    </lineage>
</organism>
<evidence type="ECO:0000256" key="4">
    <source>
        <dbReference type="ARBA" id="ARBA00023163"/>
    </source>
</evidence>
<reference evidence="9" key="1">
    <citation type="submission" date="2021-09" db="EMBL/GenBank/DDBJ databases">
        <authorList>
            <consortium name="AG Swart"/>
            <person name="Singh M."/>
            <person name="Singh A."/>
            <person name="Seah K."/>
            <person name="Emmerich C."/>
        </authorList>
    </citation>
    <scope>NUCLEOTIDE SEQUENCE</scope>
    <source>
        <strain evidence="9">ATCC30299</strain>
    </source>
</reference>
<evidence type="ECO:0000256" key="7">
    <source>
        <dbReference type="SAM" id="Coils"/>
    </source>
</evidence>
<evidence type="ECO:0000256" key="8">
    <source>
        <dbReference type="SAM" id="MobiDB-lite"/>
    </source>
</evidence>
<dbReference type="PANTHER" id="PTHR21428:SF11">
    <property type="entry name" value="MEDIATOR OF RNA POLYMERASE II TRANSCRIPTION SUBUNIT 7"/>
    <property type="match status" value="1"/>
</dbReference>
<comment type="caution">
    <text evidence="9">The sequence shown here is derived from an EMBL/GenBank/DDBJ whole genome shotgun (WGS) entry which is preliminary data.</text>
</comment>
<dbReference type="AlphaFoldDB" id="A0AAU9IED8"/>
<dbReference type="GO" id="GO:0003712">
    <property type="term" value="F:transcription coregulator activity"/>
    <property type="evidence" value="ECO:0007669"/>
    <property type="project" value="InterPro"/>
</dbReference>
<keyword evidence="7" id="KW-0175">Coiled coil</keyword>
<dbReference type="GO" id="GO:0070847">
    <property type="term" value="C:core mediator complex"/>
    <property type="evidence" value="ECO:0007669"/>
    <property type="project" value="TreeGrafter"/>
</dbReference>
<dbReference type="GO" id="GO:0006357">
    <property type="term" value="P:regulation of transcription by RNA polymerase II"/>
    <property type="evidence" value="ECO:0007669"/>
    <property type="project" value="InterPro"/>
</dbReference>
<evidence type="ECO:0000256" key="6">
    <source>
        <dbReference type="RuleBase" id="RU364060"/>
    </source>
</evidence>
<dbReference type="EMBL" id="CAJZBQ010000005">
    <property type="protein sequence ID" value="CAG9311832.1"/>
    <property type="molecule type" value="Genomic_DNA"/>
</dbReference>
<comment type="subcellular location">
    <subcellularLocation>
        <location evidence="1 6">Nucleus</location>
    </subcellularLocation>
</comment>
<keyword evidence="4 6" id="KW-0804">Transcription</keyword>
<evidence type="ECO:0000256" key="2">
    <source>
        <dbReference type="ARBA" id="ARBA00009994"/>
    </source>
</evidence>
<evidence type="ECO:0000313" key="10">
    <source>
        <dbReference type="Proteomes" id="UP001162131"/>
    </source>
</evidence>
<dbReference type="Pfam" id="PF05983">
    <property type="entry name" value="Med7"/>
    <property type="match status" value="1"/>
</dbReference>
<evidence type="ECO:0000256" key="3">
    <source>
        <dbReference type="ARBA" id="ARBA00023015"/>
    </source>
</evidence>
<dbReference type="SUPFAM" id="SSF140718">
    <property type="entry name" value="Mediator hinge subcomplex-like"/>
    <property type="match status" value="1"/>
</dbReference>
<dbReference type="PANTHER" id="PTHR21428">
    <property type="entry name" value="MEDIATOR OF RNA POLYMERASE II TRANSCRIPTION SUBUNIT 7"/>
    <property type="match status" value="1"/>
</dbReference>
<keyword evidence="3 6" id="KW-0805">Transcription regulation</keyword>
<gene>
    <name evidence="9" type="ORF">BSTOLATCC_MIC5092</name>
</gene>
<dbReference type="InterPro" id="IPR009244">
    <property type="entry name" value="Mediatior_Med7"/>
</dbReference>